<evidence type="ECO:0000313" key="3">
    <source>
        <dbReference type="Proteomes" id="UP000188268"/>
    </source>
</evidence>
<name>A0A1R3HP37_COCAP</name>
<proteinExistence type="predicted"/>
<keyword evidence="3" id="KW-1185">Reference proteome</keyword>
<feature type="compositionally biased region" description="Low complexity" evidence="1">
    <location>
        <begin position="60"/>
        <end position="72"/>
    </location>
</feature>
<protein>
    <submittedName>
        <fullName evidence="2">Beta-amylase 7-like protein</fullName>
    </submittedName>
</protein>
<feature type="region of interest" description="Disordered" evidence="1">
    <location>
        <begin position="48"/>
        <end position="77"/>
    </location>
</feature>
<comment type="caution">
    <text evidence="2">The sequence shown here is derived from an EMBL/GenBank/DDBJ whole genome shotgun (WGS) entry which is preliminary data.</text>
</comment>
<dbReference type="EMBL" id="AWWV01011487">
    <property type="protein sequence ID" value="OMO72093.1"/>
    <property type="molecule type" value="Genomic_DNA"/>
</dbReference>
<reference evidence="2 3" key="1">
    <citation type="submission" date="2013-09" db="EMBL/GenBank/DDBJ databases">
        <title>Corchorus capsularis genome sequencing.</title>
        <authorList>
            <person name="Alam M."/>
            <person name="Haque M.S."/>
            <person name="Islam M.S."/>
            <person name="Emdad E.M."/>
            <person name="Islam M.M."/>
            <person name="Ahmed B."/>
            <person name="Halim A."/>
            <person name="Hossen Q.M.M."/>
            <person name="Hossain M.Z."/>
            <person name="Ahmed R."/>
            <person name="Khan M.M."/>
            <person name="Islam R."/>
            <person name="Rashid M.M."/>
            <person name="Khan S.A."/>
            <person name="Rahman M.S."/>
            <person name="Alam M."/>
        </authorList>
    </citation>
    <scope>NUCLEOTIDE SEQUENCE [LARGE SCALE GENOMIC DNA]</scope>
    <source>
        <strain evidence="3">cv. CVL-1</strain>
        <tissue evidence="2">Whole seedling</tissue>
    </source>
</reference>
<accession>A0A1R3HP37</accession>
<dbReference type="Gramene" id="OMO72093">
    <property type="protein sequence ID" value="OMO72093"/>
    <property type="gene ID" value="CCACVL1_17952"/>
</dbReference>
<dbReference type="AlphaFoldDB" id="A0A1R3HP37"/>
<dbReference type="STRING" id="210143.A0A1R3HP37"/>
<sequence>MEPVNFNCTSKIVIRFKHEHARFVLENDEKMGRKGKWLSSIKKAFSLDSKDKKNKGSRPAGGTSAGMTSSSSQMVLQQTSPSSLRGISFGYSPYDLSFSAHSQSPGMVGDGGEQIDSLPLIDGGEQAGMTFILRSYVNSSLEVSIADFDPK</sequence>
<gene>
    <name evidence="2" type="ORF">CCACVL1_17952</name>
</gene>
<dbReference type="Proteomes" id="UP000188268">
    <property type="component" value="Unassembled WGS sequence"/>
</dbReference>
<evidence type="ECO:0000256" key="1">
    <source>
        <dbReference type="SAM" id="MobiDB-lite"/>
    </source>
</evidence>
<evidence type="ECO:0000313" key="2">
    <source>
        <dbReference type="EMBL" id="OMO72093.1"/>
    </source>
</evidence>
<organism evidence="2 3">
    <name type="scientific">Corchorus capsularis</name>
    <name type="common">Jute</name>
    <dbReference type="NCBI Taxonomy" id="210143"/>
    <lineage>
        <taxon>Eukaryota</taxon>
        <taxon>Viridiplantae</taxon>
        <taxon>Streptophyta</taxon>
        <taxon>Embryophyta</taxon>
        <taxon>Tracheophyta</taxon>
        <taxon>Spermatophyta</taxon>
        <taxon>Magnoliopsida</taxon>
        <taxon>eudicotyledons</taxon>
        <taxon>Gunneridae</taxon>
        <taxon>Pentapetalae</taxon>
        <taxon>rosids</taxon>
        <taxon>malvids</taxon>
        <taxon>Malvales</taxon>
        <taxon>Malvaceae</taxon>
        <taxon>Grewioideae</taxon>
        <taxon>Apeibeae</taxon>
        <taxon>Corchorus</taxon>
    </lineage>
</organism>